<evidence type="ECO:0000256" key="1">
    <source>
        <dbReference type="SAM" id="MobiDB-lite"/>
    </source>
</evidence>
<protein>
    <submittedName>
        <fullName evidence="2">Uncharacterized protein</fullName>
    </submittedName>
</protein>
<proteinExistence type="predicted"/>
<name>A0A4Z2ILU2_9TELE</name>
<sequence length="274" mass="31417">MNSRNWVGEDSHPATGEEAKNGEEGAGEVEKERCSGEEAGDMRGLVCRRHRSSSLLRLRRFFSVLSFSTESWRLAFSSDSCLQRRNRNLDLLLEEHVLMGLRVKHNHDVIFILRTHTPGQVCVLCQLFSYHFLQIRDLLLLLVDLLVLHFHHFLQALEILFNVLVLRLRRVTLPEHVLHSSQLRLLLLLQLLQLSLERLLQRRLLPMEPLPLRRIERCSRSRTQSAGGNRRSDTLNSGGPSSLWLPVLLEDQEALLLFLLQPQGGHGARGSQGR</sequence>
<gene>
    <name evidence="2" type="ORF">EYF80_010678</name>
</gene>
<dbReference type="Proteomes" id="UP000314294">
    <property type="component" value="Unassembled WGS sequence"/>
</dbReference>
<keyword evidence="3" id="KW-1185">Reference proteome</keyword>
<reference evidence="2 3" key="1">
    <citation type="submission" date="2019-03" db="EMBL/GenBank/DDBJ databases">
        <title>First draft genome of Liparis tanakae, snailfish: a comprehensive survey of snailfish specific genes.</title>
        <authorList>
            <person name="Kim W."/>
            <person name="Song I."/>
            <person name="Jeong J.-H."/>
            <person name="Kim D."/>
            <person name="Kim S."/>
            <person name="Ryu S."/>
            <person name="Song J.Y."/>
            <person name="Lee S.K."/>
        </authorList>
    </citation>
    <scope>NUCLEOTIDE SEQUENCE [LARGE SCALE GENOMIC DNA]</scope>
    <source>
        <tissue evidence="2">Muscle</tissue>
    </source>
</reference>
<comment type="caution">
    <text evidence="2">The sequence shown here is derived from an EMBL/GenBank/DDBJ whole genome shotgun (WGS) entry which is preliminary data.</text>
</comment>
<organism evidence="2 3">
    <name type="scientific">Liparis tanakae</name>
    <name type="common">Tanaka's snailfish</name>
    <dbReference type="NCBI Taxonomy" id="230148"/>
    <lineage>
        <taxon>Eukaryota</taxon>
        <taxon>Metazoa</taxon>
        <taxon>Chordata</taxon>
        <taxon>Craniata</taxon>
        <taxon>Vertebrata</taxon>
        <taxon>Euteleostomi</taxon>
        <taxon>Actinopterygii</taxon>
        <taxon>Neopterygii</taxon>
        <taxon>Teleostei</taxon>
        <taxon>Neoteleostei</taxon>
        <taxon>Acanthomorphata</taxon>
        <taxon>Eupercaria</taxon>
        <taxon>Perciformes</taxon>
        <taxon>Cottioidei</taxon>
        <taxon>Cottales</taxon>
        <taxon>Liparidae</taxon>
        <taxon>Liparis</taxon>
    </lineage>
</organism>
<evidence type="ECO:0000313" key="3">
    <source>
        <dbReference type="Proteomes" id="UP000314294"/>
    </source>
</evidence>
<dbReference type="AlphaFoldDB" id="A0A4Z2ILU2"/>
<accession>A0A4Z2ILU2</accession>
<dbReference type="EMBL" id="SRLO01000068">
    <property type="protein sequence ID" value="TNN78999.1"/>
    <property type="molecule type" value="Genomic_DNA"/>
</dbReference>
<feature type="compositionally biased region" description="Basic and acidic residues" evidence="1">
    <location>
        <begin position="7"/>
        <end position="36"/>
    </location>
</feature>
<evidence type="ECO:0000313" key="2">
    <source>
        <dbReference type="EMBL" id="TNN78999.1"/>
    </source>
</evidence>
<feature type="region of interest" description="Disordered" evidence="1">
    <location>
        <begin position="1"/>
        <end position="36"/>
    </location>
</feature>